<dbReference type="EMBL" id="CP049863">
    <property type="protein sequence ID" value="QIK62076.1"/>
    <property type="molecule type" value="Genomic_DNA"/>
</dbReference>
<evidence type="ECO:0000313" key="2">
    <source>
        <dbReference type="EMBL" id="QIK62076.1"/>
    </source>
</evidence>
<dbReference type="AlphaFoldDB" id="A0A6G7XC81"/>
<feature type="region of interest" description="Disordered" evidence="1">
    <location>
        <begin position="50"/>
        <end position="73"/>
    </location>
</feature>
<accession>A0A6G7XC81</accession>
<organism evidence="2 3">
    <name type="scientific">Leucobacter viscericola</name>
    <dbReference type="NCBI Taxonomy" id="2714935"/>
    <lineage>
        <taxon>Bacteria</taxon>
        <taxon>Bacillati</taxon>
        <taxon>Actinomycetota</taxon>
        <taxon>Actinomycetes</taxon>
        <taxon>Micrococcales</taxon>
        <taxon>Microbacteriaceae</taxon>
        <taxon>Leucobacter</taxon>
    </lineage>
</organism>
<protein>
    <submittedName>
        <fullName evidence="2">Uncharacterized protein</fullName>
    </submittedName>
</protein>
<dbReference type="Proteomes" id="UP000502677">
    <property type="component" value="Chromosome"/>
</dbReference>
<reference evidence="2 3" key="1">
    <citation type="submission" date="2020-03" db="EMBL/GenBank/DDBJ databases">
        <title>Leucobacter sp. nov., isolated from beetles.</title>
        <authorList>
            <person name="Hyun D.-W."/>
            <person name="Bae J.-W."/>
        </authorList>
    </citation>
    <scope>NUCLEOTIDE SEQUENCE [LARGE SCALE GENOMIC DNA]</scope>
    <source>
        <strain evidence="2 3">HDW9C</strain>
    </source>
</reference>
<keyword evidence="3" id="KW-1185">Reference proteome</keyword>
<proteinExistence type="predicted"/>
<evidence type="ECO:0000256" key="1">
    <source>
        <dbReference type="SAM" id="MobiDB-lite"/>
    </source>
</evidence>
<evidence type="ECO:0000313" key="3">
    <source>
        <dbReference type="Proteomes" id="UP000502677"/>
    </source>
</evidence>
<dbReference type="KEGG" id="lvi:G7068_01815"/>
<dbReference type="RefSeq" id="WP_166288020.1">
    <property type="nucleotide sequence ID" value="NZ_CP049863.1"/>
</dbReference>
<sequence>MSKFRWLVTGAVLGFVAAHFVNQTTEGRRFFDRLNRGFEEFNRAFDRGYHEAEPGSEDDVESALGSLKAKSDR</sequence>
<gene>
    <name evidence="2" type="ORF">G7068_01815</name>
</gene>
<name>A0A6G7XC81_9MICO</name>